<dbReference type="SUPFAM" id="SSF47226">
    <property type="entry name" value="Histidine-containing phosphotransfer domain, HPT domain"/>
    <property type="match status" value="1"/>
</dbReference>
<evidence type="ECO:0000313" key="10">
    <source>
        <dbReference type="Proteomes" id="UP000583929"/>
    </source>
</evidence>
<keyword evidence="4 7" id="KW-0902">Two-component regulatory system</keyword>
<dbReference type="FunFam" id="1.20.120.160:FF:000001">
    <property type="entry name" value="Histidine-containing phosphotransfer protein 1"/>
    <property type="match status" value="1"/>
</dbReference>
<evidence type="ECO:0000256" key="7">
    <source>
        <dbReference type="RuleBase" id="RU369004"/>
    </source>
</evidence>
<evidence type="ECO:0000256" key="6">
    <source>
        <dbReference type="PROSITE-ProRule" id="PRU00110"/>
    </source>
</evidence>
<keyword evidence="2 7" id="KW-0932">Cytokinin signaling pathway</keyword>
<dbReference type="PANTHER" id="PTHR28242">
    <property type="entry name" value="PHOSPHORELAY INTERMEDIATE PROTEIN YPD1"/>
    <property type="match status" value="1"/>
</dbReference>
<gene>
    <name evidence="9" type="ORF">G4B88_008578</name>
</gene>
<comment type="subcellular location">
    <subcellularLocation>
        <location evidence="7">Cytoplasm</location>
        <location evidence="7">Cytosol</location>
    </subcellularLocation>
    <subcellularLocation>
        <location evidence="7">Nucleus</location>
    </subcellularLocation>
</comment>
<keyword evidence="1" id="KW-0963">Cytoplasm</keyword>
<dbReference type="Gene3D" id="1.20.120.160">
    <property type="entry name" value="HPT domain"/>
    <property type="match status" value="1"/>
</dbReference>
<evidence type="ECO:0000313" key="9">
    <source>
        <dbReference type="EMBL" id="KAF4368274.1"/>
    </source>
</evidence>
<dbReference type="GO" id="GO:0000160">
    <property type="term" value="P:phosphorelay signal transduction system"/>
    <property type="evidence" value="ECO:0007669"/>
    <property type="project" value="UniProtKB-UniRule"/>
</dbReference>
<keyword evidence="10" id="KW-1185">Reference proteome</keyword>
<organism evidence="9 10">
    <name type="scientific">Cannabis sativa</name>
    <name type="common">Hemp</name>
    <name type="synonym">Marijuana</name>
    <dbReference type="NCBI Taxonomy" id="3483"/>
    <lineage>
        <taxon>Eukaryota</taxon>
        <taxon>Viridiplantae</taxon>
        <taxon>Streptophyta</taxon>
        <taxon>Embryophyta</taxon>
        <taxon>Tracheophyta</taxon>
        <taxon>Spermatophyta</taxon>
        <taxon>Magnoliopsida</taxon>
        <taxon>eudicotyledons</taxon>
        <taxon>Gunneridae</taxon>
        <taxon>Pentapetalae</taxon>
        <taxon>rosids</taxon>
        <taxon>fabids</taxon>
        <taxon>Rosales</taxon>
        <taxon>Cannabaceae</taxon>
        <taxon>Cannabis</taxon>
    </lineage>
</organism>
<dbReference type="GO" id="GO:0005634">
    <property type="term" value="C:nucleus"/>
    <property type="evidence" value="ECO:0007669"/>
    <property type="project" value="UniProtKB-SubCell"/>
</dbReference>
<feature type="domain" description="HPt" evidence="8">
    <location>
        <begin position="40"/>
        <end position="145"/>
    </location>
</feature>
<evidence type="ECO:0000259" key="8">
    <source>
        <dbReference type="PROSITE" id="PS50894"/>
    </source>
</evidence>
<accession>A0A7J6FC76</accession>
<feature type="modified residue" description="Phosphohistidine" evidence="6">
    <location>
        <position position="81"/>
    </location>
</feature>
<dbReference type="Proteomes" id="UP000583929">
    <property type="component" value="Unassembled WGS sequence"/>
</dbReference>
<dbReference type="AlphaFoldDB" id="A0A7J6FC76"/>
<evidence type="ECO:0000256" key="5">
    <source>
        <dbReference type="ARBA" id="ARBA00023242"/>
    </source>
</evidence>
<keyword evidence="6" id="KW-0597">Phosphoprotein</keyword>
<dbReference type="Pfam" id="PF01627">
    <property type="entry name" value="Hpt"/>
    <property type="match status" value="1"/>
</dbReference>
<dbReference type="GO" id="GO:0005829">
    <property type="term" value="C:cytosol"/>
    <property type="evidence" value="ECO:0007669"/>
    <property type="project" value="UniProtKB-SubCell"/>
</dbReference>
<keyword evidence="3" id="KW-0007">Acetylation</keyword>
<sequence>MDAISQWQKQWFDYIHYLRQEKGFLDDQFVQLKKLQDENSPDFVVEVVSLFFEDSQKLLTNMANAFEQKVVDFKQVDANVHQLKGSSASIGAMRLKNVCVNFRNYCEAQNVEGCLRCLQHVQQECSVLKSKLEKLFMLEQQIVAAGGKIPVLE</sequence>
<evidence type="ECO:0000256" key="4">
    <source>
        <dbReference type="ARBA" id="ARBA00023012"/>
    </source>
</evidence>
<dbReference type="GO" id="GO:0009927">
    <property type="term" value="F:histidine phosphotransfer kinase activity"/>
    <property type="evidence" value="ECO:0007669"/>
    <property type="project" value="UniProtKB-UniRule"/>
</dbReference>
<dbReference type="InterPro" id="IPR036641">
    <property type="entry name" value="HPT_dom_sf"/>
</dbReference>
<evidence type="ECO:0000256" key="2">
    <source>
        <dbReference type="ARBA" id="ARBA00022864"/>
    </source>
</evidence>
<keyword evidence="5" id="KW-0539">Nucleus</keyword>
<proteinExistence type="predicted"/>
<protein>
    <recommendedName>
        <fullName evidence="7">Histidine-containing phosphotransfer protein</fullName>
    </recommendedName>
</protein>
<dbReference type="PROSITE" id="PS50894">
    <property type="entry name" value="HPT"/>
    <property type="match status" value="1"/>
</dbReference>
<evidence type="ECO:0000256" key="3">
    <source>
        <dbReference type="ARBA" id="ARBA00022990"/>
    </source>
</evidence>
<comment type="caution">
    <text evidence="9">The sequence shown here is derived from an EMBL/GenBank/DDBJ whole genome shotgun (WGS) entry which is preliminary data.</text>
</comment>
<dbReference type="GO" id="GO:0043424">
    <property type="term" value="F:protein histidine kinase binding"/>
    <property type="evidence" value="ECO:0007669"/>
    <property type="project" value="UniProtKB-UniRule"/>
</dbReference>
<evidence type="ECO:0000256" key="1">
    <source>
        <dbReference type="ARBA" id="ARBA00022490"/>
    </source>
</evidence>
<dbReference type="PANTHER" id="PTHR28242:SF13">
    <property type="entry name" value="HISTIDINE-CONTAINING PHOSPHOTRANSFER PROTEIN 5"/>
    <property type="match status" value="1"/>
</dbReference>
<reference evidence="9 10" key="1">
    <citation type="journal article" date="2020" name="bioRxiv">
        <title>Sequence and annotation of 42 cannabis genomes reveals extensive copy number variation in cannabinoid synthesis and pathogen resistance genes.</title>
        <authorList>
            <person name="Mckernan K.J."/>
            <person name="Helbert Y."/>
            <person name="Kane L.T."/>
            <person name="Ebling H."/>
            <person name="Zhang L."/>
            <person name="Liu B."/>
            <person name="Eaton Z."/>
            <person name="Mclaughlin S."/>
            <person name="Kingan S."/>
            <person name="Baybayan P."/>
            <person name="Concepcion G."/>
            <person name="Jordan M."/>
            <person name="Riva A."/>
            <person name="Barbazuk W."/>
            <person name="Harkins T."/>
        </authorList>
    </citation>
    <scope>NUCLEOTIDE SEQUENCE [LARGE SCALE GENOMIC DNA]</scope>
    <source>
        <strain evidence="10">cv. Jamaican Lion 4</strain>
        <tissue evidence="9">Leaf</tissue>
    </source>
</reference>
<comment type="function">
    <text evidence="7">Functions as a two-component phosphorelay mediators between cytokinin sensor histidine kinases and response regulators (B-type ARRs). Plays an important role in propagating cytokinin signal transduction.</text>
</comment>
<dbReference type="InterPro" id="IPR008207">
    <property type="entry name" value="Sig_transdc_His_kin_Hpt_dom"/>
</dbReference>
<dbReference type="EMBL" id="JAATIQ010000235">
    <property type="protein sequence ID" value="KAF4368274.1"/>
    <property type="molecule type" value="Genomic_DNA"/>
</dbReference>
<dbReference type="GO" id="GO:0009736">
    <property type="term" value="P:cytokinin-activated signaling pathway"/>
    <property type="evidence" value="ECO:0007669"/>
    <property type="project" value="UniProtKB-KW"/>
</dbReference>
<dbReference type="InterPro" id="IPR045871">
    <property type="entry name" value="AHP1-5/YPD1"/>
</dbReference>
<dbReference type="CDD" id="cd00088">
    <property type="entry name" value="HPT"/>
    <property type="match status" value="1"/>
</dbReference>
<name>A0A7J6FC76_CANSA</name>
<comment type="domain">
    <text evidence="7">Histidine-containing phosphotransfer domain (HPt) contains an active histidine that mediates the phosphotransfer.</text>
</comment>